<feature type="domain" description="DUF4342" evidence="2">
    <location>
        <begin position="18"/>
        <end position="93"/>
    </location>
</feature>
<dbReference type="Pfam" id="PF14242">
    <property type="entry name" value="DUF4342"/>
    <property type="match status" value="1"/>
</dbReference>
<dbReference type="OrthoDB" id="677607at2"/>
<keyword evidence="1" id="KW-1133">Transmembrane helix</keyword>
<dbReference type="EMBL" id="LN890656">
    <property type="protein sequence ID" value="CUS06324.1"/>
    <property type="molecule type" value="Genomic_DNA"/>
</dbReference>
<gene>
    <name evidence="3" type="ORF">CFX0092_B0790</name>
</gene>
<sequence length="216" mass="22263">MTDEMTENVEELKEETRRATERISVAGSDLIKTVQSLLREAAVRKITIQDKTGRTLIEIPLYAGVLGVLFVGSWTVLALIAAWFAEVSILIERDTDADAEPTVVGEAVERAAGGAAEAARSAAATAKSGLGAALGGAAHAAGGLARRAADAIEGRFSQADADADMARGQEAAEAIIAAAAAQSAEPQRCIALTKSGERCKRTAAAGSAYCGTHQPK</sequence>
<dbReference type="RefSeq" id="WP_095045609.1">
    <property type="nucleotide sequence ID" value="NZ_LN890656.1"/>
</dbReference>
<evidence type="ECO:0000313" key="3">
    <source>
        <dbReference type="EMBL" id="CUS06324.1"/>
    </source>
</evidence>
<keyword evidence="4" id="KW-1185">Reference proteome</keyword>
<feature type="transmembrane region" description="Helical" evidence="1">
    <location>
        <begin position="61"/>
        <end position="85"/>
    </location>
</feature>
<evidence type="ECO:0000256" key="1">
    <source>
        <dbReference type="SAM" id="Phobius"/>
    </source>
</evidence>
<dbReference type="InterPro" id="IPR025642">
    <property type="entry name" value="DUF4342"/>
</dbReference>
<dbReference type="AlphaFoldDB" id="A0A160T861"/>
<keyword evidence="1" id="KW-0812">Transmembrane</keyword>
<evidence type="ECO:0000259" key="2">
    <source>
        <dbReference type="Pfam" id="PF14242"/>
    </source>
</evidence>
<keyword evidence="1" id="KW-0472">Membrane</keyword>
<reference evidence="3" key="1">
    <citation type="submission" date="2016-01" db="EMBL/GenBank/DDBJ databases">
        <authorList>
            <person name="Mcilroy J.S."/>
            <person name="Karst M S."/>
            <person name="Albertsen M."/>
        </authorList>
    </citation>
    <scope>NUCLEOTIDE SEQUENCE</scope>
    <source>
        <strain evidence="3">Cfx-K</strain>
    </source>
</reference>
<organism evidence="3 4">
    <name type="scientific">Candidatus Promineifilum breve</name>
    <dbReference type="NCBI Taxonomy" id="1806508"/>
    <lineage>
        <taxon>Bacteria</taxon>
        <taxon>Bacillati</taxon>
        <taxon>Chloroflexota</taxon>
        <taxon>Ardenticatenia</taxon>
        <taxon>Candidatus Promineifilales</taxon>
        <taxon>Candidatus Promineifilaceae</taxon>
        <taxon>Candidatus Promineifilum</taxon>
    </lineage>
</organism>
<name>A0A160T861_9CHLR</name>
<dbReference type="KEGG" id="pbf:CFX0092_B0790"/>
<proteinExistence type="predicted"/>
<accession>A0A160T861</accession>
<dbReference type="Proteomes" id="UP000215027">
    <property type="component" value="Chromosome II"/>
</dbReference>
<protein>
    <recommendedName>
        <fullName evidence="2">DUF4342 domain-containing protein</fullName>
    </recommendedName>
</protein>
<evidence type="ECO:0000313" key="4">
    <source>
        <dbReference type="Proteomes" id="UP000215027"/>
    </source>
</evidence>